<dbReference type="Gene3D" id="3.40.50.300">
    <property type="entry name" value="P-loop containing nucleotide triphosphate hydrolases"/>
    <property type="match status" value="1"/>
</dbReference>
<keyword evidence="7" id="KW-0812">Transmembrane</keyword>
<dbReference type="GO" id="GO:0030686">
    <property type="term" value="C:90S preribosome"/>
    <property type="evidence" value="ECO:0007669"/>
    <property type="project" value="TreeGrafter"/>
</dbReference>
<dbReference type="GO" id="GO:0005730">
    <property type="term" value="C:nucleolus"/>
    <property type="evidence" value="ECO:0007669"/>
    <property type="project" value="TreeGrafter"/>
</dbReference>
<dbReference type="EMBL" id="SDOX01000183">
    <property type="protein sequence ID" value="TFJ80128.1"/>
    <property type="molecule type" value="Genomic_DNA"/>
</dbReference>
<evidence type="ECO:0000256" key="2">
    <source>
        <dbReference type="ARBA" id="ARBA00022679"/>
    </source>
</evidence>
<evidence type="ECO:0000259" key="8">
    <source>
        <dbReference type="Pfam" id="PF05127"/>
    </source>
</evidence>
<proteinExistence type="predicted"/>
<keyword evidence="7" id="KW-0472">Membrane</keyword>
<gene>
    <name evidence="9" type="ORF">NSK_008685</name>
</gene>
<dbReference type="PANTHER" id="PTHR10925:SF5">
    <property type="entry name" value="RNA CYTIDINE ACETYLTRANSFERASE"/>
    <property type="match status" value="1"/>
</dbReference>
<sequence length="668" mass="69037">MGGKGKSIVIVEDKESSDAGAAAADNVQKEQLRPVSYADLHPNISSSPSLPPKLGFCALRLPQQHLSPSLLAALSASLQGGGLLVLLLPNLPSWEHLRASPSPTPGGGRRGQGRAVSALLDGEREACSSLFFQRCLVRLPHCRAAFFLTDRLDILPYSPGLKLPVLPPAPAPASHPDEDDMDLPSLQTSLAPSPVVGPLLSLARSLPQARALLTFWDAASEKESSLLRAGTVVMKGGRKRGKTAALGLGLAGAVAFGFSNVFVTAATPARAQTIFKFLLRGLDALGWEEEKDYEVVVQGGRREGGSEGGRAGGPSMLVVRVNVFRAHRQTVQYLFPEDAARLESAEVLAVDEAAALPEACFRKLLGPYLTFVAVGGGEGGGEGGAGPAAVAAVVRMLQSQAGSSAEEVAREAAAEVRGSQSKKGERQVHEERWRKAAEAVSSLRGGRRVVEVAMEEPVLWGQGDPLETWVGRMVGGGEGGREGGMGLRFGTPAPWECRLFYLEAETLLAGHPVTELMLERVLYVYGAWARGPEGEGGAEVGREGEHWLVLLGPEAEAQGGEGGAPRRAGSRACAGGGRGGGGEGGRGGGAAVGGGASSHTPGRDADGLREKGGAGAGEFLGGKAGRGAVGWEGGREGGGAASAARDLGYWREGKGGVRGGRRSGRTGV</sequence>
<keyword evidence="10" id="KW-1185">Reference proteome</keyword>
<feature type="region of interest" description="Disordered" evidence="6">
    <location>
        <begin position="556"/>
        <end position="668"/>
    </location>
</feature>
<evidence type="ECO:0000256" key="6">
    <source>
        <dbReference type="SAM" id="MobiDB-lite"/>
    </source>
</evidence>
<dbReference type="InterPro" id="IPR027417">
    <property type="entry name" value="P-loop_NTPase"/>
</dbReference>
<dbReference type="Pfam" id="PF05127">
    <property type="entry name" value="NAT10_TcmA_helicase"/>
    <property type="match status" value="1"/>
</dbReference>
<organism evidence="9 10">
    <name type="scientific">Nannochloropsis salina CCMP1776</name>
    <dbReference type="NCBI Taxonomy" id="1027361"/>
    <lineage>
        <taxon>Eukaryota</taxon>
        <taxon>Sar</taxon>
        <taxon>Stramenopiles</taxon>
        <taxon>Ochrophyta</taxon>
        <taxon>Eustigmatophyceae</taxon>
        <taxon>Eustigmatales</taxon>
        <taxon>Monodopsidaceae</taxon>
        <taxon>Microchloropsis</taxon>
        <taxon>Microchloropsis salina</taxon>
    </lineage>
</organism>
<feature type="compositionally biased region" description="Gly residues" evidence="6">
    <location>
        <begin position="574"/>
        <end position="596"/>
    </location>
</feature>
<keyword evidence="5" id="KW-0012">Acyltransferase</keyword>
<dbReference type="Proteomes" id="UP000355283">
    <property type="component" value="Unassembled WGS sequence"/>
</dbReference>
<evidence type="ECO:0000313" key="9">
    <source>
        <dbReference type="EMBL" id="TFJ80128.1"/>
    </source>
</evidence>
<evidence type="ECO:0000256" key="3">
    <source>
        <dbReference type="ARBA" id="ARBA00022741"/>
    </source>
</evidence>
<dbReference type="AlphaFoldDB" id="A0A4D9CTW1"/>
<feature type="domain" description="TcmA/NAT10 helicase" evidence="8">
    <location>
        <begin position="233"/>
        <end position="473"/>
    </location>
</feature>
<evidence type="ECO:0000256" key="4">
    <source>
        <dbReference type="ARBA" id="ARBA00022840"/>
    </source>
</evidence>
<dbReference type="GO" id="GO:0000049">
    <property type="term" value="F:tRNA binding"/>
    <property type="evidence" value="ECO:0007669"/>
    <property type="project" value="TreeGrafter"/>
</dbReference>
<keyword evidence="3" id="KW-0547">Nucleotide-binding</keyword>
<feature type="compositionally biased region" description="Gly residues" evidence="6">
    <location>
        <begin position="613"/>
        <end position="640"/>
    </location>
</feature>
<keyword evidence="2" id="KW-0808">Transferase</keyword>
<dbReference type="InterPro" id="IPR007807">
    <property type="entry name" value="TcmA/NAT10_helicase"/>
</dbReference>
<evidence type="ECO:0000256" key="7">
    <source>
        <dbReference type="SAM" id="Phobius"/>
    </source>
</evidence>
<evidence type="ECO:0000256" key="5">
    <source>
        <dbReference type="ARBA" id="ARBA00023315"/>
    </source>
</evidence>
<feature type="compositionally biased region" description="Basic and acidic residues" evidence="6">
    <location>
        <begin position="601"/>
        <end position="612"/>
    </location>
</feature>
<feature type="transmembrane region" description="Helical" evidence="7">
    <location>
        <begin position="244"/>
        <end position="263"/>
    </location>
</feature>
<name>A0A4D9CTW1_9STRA</name>
<comment type="subcellular location">
    <subcellularLocation>
        <location evidence="1">Nucleus</location>
    </subcellularLocation>
</comment>
<keyword evidence="7" id="KW-1133">Transmembrane helix</keyword>
<dbReference type="GO" id="GO:1904812">
    <property type="term" value="P:rRNA acetylation involved in maturation of SSU-rRNA"/>
    <property type="evidence" value="ECO:0007669"/>
    <property type="project" value="TreeGrafter"/>
</dbReference>
<dbReference type="OrthoDB" id="10678697at2759"/>
<accession>A0A4D9CTW1</accession>
<comment type="caution">
    <text evidence="9">The sequence shown here is derived from an EMBL/GenBank/DDBJ whole genome shotgun (WGS) entry which is preliminary data.</text>
</comment>
<dbReference type="Gene3D" id="3.40.50.11040">
    <property type="match status" value="1"/>
</dbReference>
<feature type="compositionally biased region" description="Basic residues" evidence="6">
    <location>
        <begin position="659"/>
        <end position="668"/>
    </location>
</feature>
<dbReference type="GO" id="GO:0005524">
    <property type="term" value="F:ATP binding"/>
    <property type="evidence" value="ECO:0007669"/>
    <property type="project" value="UniProtKB-KW"/>
</dbReference>
<dbReference type="GO" id="GO:1990883">
    <property type="term" value="F:18S rRNA cytidine N-acetyltransferase activity"/>
    <property type="evidence" value="ECO:0007669"/>
    <property type="project" value="TreeGrafter"/>
</dbReference>
<dbReference type="InterPro" id="IPR032672">
    <property type="entry name" value="TmcA/NAT10/Kre33"/>
</dbReference>
<dbReference type="PANTHER" id="PTHR10925">
    <property type="entry name" value="N-ACETYLTRANSFERASE 10"/>
    <property type="match status" value="1"/>
</dbReference>
<evidence type="ECO:0000256" key="1">
    <source>
        <dbReference type="ARBA" id="ARBA00004123"/>
    </source>
</evidence>
<evidence type="ECO:0000313" key="10">
    <source>
        <dbReference type="Proteomes" id="UP000355283"/>
    </source>
</evidence>
<reference evidence="9 10" key="1">
    <citation type="submission" date="2019-01" db="EMBL/GenBank/DDBJ databases">
        <title>Nuclear Genome Assembly of the Microalgal Biofuel strain Nannochloropsis salina CCMP1776.</title>
        <authorList>
            <person name="Hovde B."/>
        </authorList>
    </citation>
    <scope>NUCLEOTIDE SEQUENCE [LARGE SCALE GENOMIC DNA]</scope>
    <source>
        <strain evidence="9 10">CCMP1776</strain>
    </source>
</reference>
<protein>
    <recommendedName>
        <fullName evidence="8">TcmA/NAT10 helicase domain-containing protein</fullName>
    </recommendedName>
</protein>
<keyword evidence="4" id="KW-0067">ATP-binding</keyword>